<evidence type="ECO:0000313" key="2">
    <source>
        <dbReference type="Proteomes" id="UP000663827"/>
    </source>
</evidence>
<evidence type="ECO:0000313" key="1">
    <source>
        <dbReference type="EMBL" id="CAE7134706.1"/>
    </source>
</evidence>
<reference evidence="1" key="1">
    <citation type="submission" date="2021-01" db="EMBL/GenBank/DDBJ databases">
        <authorList>
            <person name="Kaushik A."/>
        </authorList>
    </citation>
    <scope>NUCLEOTIDE SEQUENCE</scope>
    <source>
        <strain evidence="1">AG5</strain>
    </source>
</reference>
<protein>
    <submittedName>
        <fullName evidence="1">Uncharacterized protein</fullName>
    </submittedName>
</protein>
<dbReference type="EMBL" id="CAJNJQ010001355">
    <property type="protein sequence ID" value="CAE7134706.1"/>
    <property type="molecule type" value="Genomic_DNA"/>
</dbReference>
<accession>A0A8H3E0J9</accession>
<comment type="caution">
    <text evidence="1">The sequence shown here is derived from an EMBL/GenBank/DDBJ whole genome shotgun (WGS) entry which is preliminary data.</text>
</comment>
<proteinExistence type="predicted"/>
<name>A0A8H3E0J9_9AGAM</name>
<dbReference type="AlphaFoldDB" id="A0A8H3E0J9"/>
<organism evidence="1 2">
    <name type="scientific">Rhizoctonia solani</name>
    <dbReference type="NCBI Taxonomy" id="456999"/>
    <lineage>
        <taxon>Eukaryota</taxon>
        <taxon>Fungi</taxon>
        <taxon>Dikarya</taxon>
        <taxon>Basidiomycota</taxon>
        <taxon>Agaricomycotina</taxon>
        <taxon>Agaricomycetes</taxon>
        <taxon>Cantharellales</taxon>
        <taxon>Ceratobasidiaceae</taxon>
        <taxon>Rhizoctonia</taxon>
    </lineage>
</organism>
<dbReference type="Proteomes" id="UP000663827">
    <property type="component" value="Unassembled WGS sequence"/>
</dbReference>
<dbReference type="InterPro" id="IPR011032">
    <property type="entry name" value="GroES-like_sf"/>
</dbReference>
<sequence length="105" mass="11083">MTSTHPTTDLTVPLTQKAAIIEKCGGPVKIAERPVVQASDLQIGMLISLNPSFLCSSLSRVCHTDIHIAQGAMGNPPIQPLIGGHGGAGRQETGITYNEPFLFAF</sequence>
<dbReference type="SUPFAM" id="SSF50129">
    <property type="entry name" value="GroES-like"/>
    <property type="match status" value="1"/>
</dbReference>
<dbReference type="Gene3D" id="3.90.180.10">
    <property type="entry name" value="Medium-chain alcohol dehydrogenases, catalytic domain"/>
    <property type="match status" value="1"/>
</dbReference>
<gene>
    <name evidence="1" type="ORF">RDB_LOCUS67646</name>
</gene>